<protein>
    <recommendedName>
        <fullName evidence="6">Translational regulator CsrA</fullName>
    </recommendedName>
</protein>
<sequence>MLALTRKKDESIIIGDQIEITILDIQGDKVKLGIQAPKNIAIYRKEIFLEIKEENKAAVQSSINQIKELGKIFKK</sequence>
<reference evidence="7 8" key="1">
    <citation type="submission" date="2023-03" db="EMBL/GenBank/DDBJ databases">
        <title>Novel Species.</title>
        <authorList>
            <person name="Ma S."/>
        </authorList>
    </citation>
    <scope>NUCLEOTIDE SEQUENCE [LARGE SCALE GENOMIC DNA]</scope>
    <source>
        <strain evidence="7 8">LIND6LT2</strain>
    </source>
</reference>
<comment type="function">
    <text evidence="6">A translational regulator that binds mRNA to regulate translation initiation and/or mRNA stability. Usually binds in the 5'-UTR at or near the Shine-Dalgarno sequence preventing ribosome-binding, thus repressing translation. Its main target seems to be the major flagellin gene, while its function is anatagonized by FliW.</text>
</comment>
<keyword evidence="5 6" id="KW-0694">RNA-binding</keyword>
<dbReference type="HAMAP" id="MF_00167">
    <property type="entry name" value="CsrA"/>
    <property type="match status" value="1"/>
</dbReference>
<keyword evidence="4 6" id="KW-0810">Translation regulation</keyword>
<accession>A0ABZ2Y2B7</accession>
<evidence type="ECO:0000256" key="6">
    <source>
        <dbReference type="HAMAP-Rule" id="MF_00167"/>
    </source>
</evidence>
<evidence type="ECO:0000256" key="2">
    <source>
        <dbReference type="ARBA" id="ARBA00022491"/>
    </source>
</evidence>
<keyword evidence="8" id="KW-1185">Reference proteome</keyword>
<dbReference type="Gene3D" id="2.60.40.4380">
    <property type="entry name" value="Translational regulator CsrA"/>
    <property type="match status" value="1"/>
</dbReference>
<evidence type="ECO:0000313" key="8">
    <source>
        <dbReference type="Proteomes" id="UP001486565"/>
    </source>
</evidence>
<dbReference type="InterPro" id="IPR036107">
    <property type="entry name" value="CsrA_sf"/>
</dbReference>
<dbReference type="Proteomes" id="UP001486565">
    <property type="component" value="Chromosome"/>
</dbReference>
<dbReference type="SUPFAM" id="SSF117130">
    <property type="entry name" value="CsrA-like"/>
    <property type="match status" value="1"/>
</dbReference>
<dbReference type="InterPro" id="IPR003751">
    <property type="entry name" value="CsrA"/>
</dbReference>
<evidence type="ECO:0000256" key="1">
    <source>
        <dbReference type="ARBA" id="ARBA00022490"/>
    </source>
</evidence>
<gene>
    <name evidence="6 7" type="primary">csrA</name>
    <name evidence="7" type="ORF">QBE51_07980</name>
</gene>
<dbReference type="PANTHER" id="PTHR34984:SF1">
    <property type="entry name" value="CARBON STORAGE REGULATOR"/>
    <property type="match status" value="1"/>
</dbReference>
<name>A0ABZ2Y2B7_9FIRM</name>
<dbReference type="Pfam" id="PF02599">
    <property type="entry name" value="CsrA"/>
    <property type="match status" value="1"/>
</dbReference>
<evidence type="ECO:0000256" key="4">
    <source>
        <dbReference type="ARBA" id="ARBA00022845"/>
    </source>
</evidence>
<evidence type="ECO:0000256" key="5">
    <source>
        <dbReference type="ARBA" id="ARBA00022884"/>
    </source>
</evidence>
<keyword evidence="2 6" id="KW-0678">Repressor</keyword>
<keyword evidence="1 6" id="KW-0963">Cytoplasm</keyword>
<evidence type="ECO:0000313" key="7">
    <source>
        <dbReference type="EMBL" id="WZL68769.1"/>
    </source>
</evidence>
<organism evidence="7 8">
    <name type="scientific">Defluviitalea saccharophila</name>
    <dbReference type="NCBI Taxonomy" id="879970"/>
    <lineage>
        <taxon>Bacteria</taxon>
        <taxon>Bacillati</taxon>
        <taxon>Bacillota</taxon>
        <taxon>Clostridia</taxon>
        <taxon>Lachnospirales</taxon>
        <taxon>Defluviitaleaceae</taxon>
        <taxon>Defluviitalea</taxon>
    </lineage>
</organism>
<keyword evidence="3 6" id="KW-1005">Bacterial flagellum biogenesis</keyword>
<dbReference type="RefSeq" id="WP_341875774.1">
    <property type="nucleotide sequence ID" value="NZ_CP121687.1"/>
</dbReference>
<comment type="subunit">
    <text evidence="6">Homodimer; the beta-strands of each monomer intercalate to form a hydrophobic core, while the alpha-helices form wings that extend away from the core.</text>
</comment>
<dbReference type="NCBIfam" id="TIGR00202">
    <property type="entry name" value="csrA"/>
    <property type="match status" value="1"/>
</dbReference>
<dbReference type="EMBL" id="CP121687">
    <property type="protein sequence ID" value="WZL68769.1"/>
    <property type="molecule type" value="Genomic_DNA"/>
</dbReference>
<comment type="subcellular location">
    <subcellularLocation>
        <location evidence="6">Cytoplasm</location>
    </subcellularLocation>
</comment>
<dbReference type="NCBIfam" id="NF002469">
    <property type="entry name" value="PRK01712.1"/>
    <property type="match status" value="1"/>
</dbReference>
<evidence type="ECO:0000256" key="3">
    <source>
        <dbReference type="ARBA" id="ARBA00022795"/>
    </source>
</evidence>
<proteinExistence type="inferred from homology"/>
<comment type="similarity">
    <text evidence="6">Belongs to the CsrA/RsmA family.</text>
</comment>
<dbReference type="PANTHER" id="PTHR34984">
    <property type="entry name" value="CARBON STORAGE REGULATOR"/>
    <property type="match status" value="1"/>
</dbReference>